<feature type="domain" description="AMP-dependent synthetase/ligase" evidence="1">
    <location>
        <begin position="28"/>
        <end position="400"/>
    </location>
</feature>
<dbReference type="SUPFAM" id="SSF56801">
    <property type="entry name" value="Acetyl-CoA synthetase-like"/>
    <property type="match status" value="1"/>
</dbReference>
<evidence type="ECO:0000313" key="4">
    <source>
        <dbReference type="Proteomes" id="UP000644548"/>
    </source>
</evidence>
<dbReference type="InterPro" id="IPR020845">
    <property type="entry name" value="AMP-binding_CS"/>
</dbReference>
<dbReference type="PANTHER" id="PTHR43767:SF1">
    <property type="entry name" value="NONRIBOSOMAL PEPTIDE SYNTHASE PES1 (EUROFUNG)-RELATED"/>
    <property type="match status" value="1"/>
</dbReference>
<feature type="domain" description="AMP-binding enzyme C-terminal" evidence="2">
    <location>
        <begin position="454"/>
        <end position="529"/>
    </location>
</feature>
<dbReference type="NCBIfam" id="NF006181">
    <property type="entry name" value="PRK08314.1"/>
    <property type="match status" value="1"/>
</dbReference>
<dbReference type="PROSITE" id="PS00455">
    <property type="entry name" value="AMP_BINDING"/>
    <property type="match status" value="1"/>
</dbReference>
<dbReference type="GO" id="GO:0016874">
    <property type="term" value="F:ligase activity"/>
    <property type="evidence" value="ECO:0007669"/>
    <property type="project" value="UniProtKB-KW"/>
</dbReference>
<dbReference type="Gene3D" id="3.40.50.12780">
    <property type="entry name" value="N-terminal domain of ligase-like"/>
    <property type="match status" value="1"/>
</dbReference>
<dbReference type="PANTHER" id="PTHR43767">
    <property type="entry name" value="LONG-CHAIN-FATTY-ACID--COA LIGASE"/>
    <property type="match status" value="1"/>
</dbReference>
<evidence type="ECO:0000313" key="3">
    <source>
        <dbReference type="EMBL" id="GGR92370.1"/>
    </source>
</evidence>
<dbReference type="InterPro" id="IPR042099">
    <property type="entry name" value="ANL_N_sf"/>
</dbReference>
<evidence type="ECO:0000259" key="2">
    <source>
        <dbReference type="Pfam" id="PF13193"/>
    </source>
</evidence>
<comment type="caution">
    <text evidence="3">The sequence shown here is derived from an EMBL/GenBank/DDBJ whole genome shotgun (WGS) entry which is preliminary data.</text>
</comment>
<keyword evidence="4" id="KW-1185">Reference proteome</keyword>
<dbReference type="Gene3D" id="3.30.300.30">
    <property type="match status" value="1"/>
</dbReference>
<organism evidence="3 4">
    <name type="scientific">Deinococcus sedimenti</name>
    <dbReference type="NCBI Taxonomy" id="1867090"/>
    <lineage>
        <taxon>Bacteria</taxon>
        <taxon>Thermotogati</taxon>
        <taxon>Deinococcota</taxon>
        <taxon>Deinococci</taxon>
        <taxon>Deinococcales</taxon>
        <taxon>Deinococcaceae</taxon>
        <taxon>Deinococcus</taxon>
    </lineage>
</organism>
<keyword evidence="3" id="KW-0436">Ligase</keyword>
<dbReference type="RefSeq" id="WP_189072938.1">
    <property type="nucleotide sequence ID" value="NZ_BMQN01000003.1"/>
</dbReference>
<evidence type="ECO:0000259" key="1">
    <source>
        <dbReference type="Pfam" id="PF00501"/>
    </source>
</evidence>
<reference evidence="4" key="1">
    <citation type="journal article" date="2019" name="Int. J. Syst. Evol. Microbiol.">
        <title>The Global Catalogue of Microorganisms (GCM) 10K type strain sequencing project: providing services to taxonomists for standard genome sequencing and annotation.</title>
        <authorList>
            <consortium name="The Broad Institute Genomics Platform"/>
            <consortium name="The Broad Institute Genome Sequencing Center for Infectious Disease"/>
            <person name="Wu L."/>
            <person name="Ma J."/>
        </authorList>
    </citation>
    <scope>NUCLEOTIDE SEQUENCE [LARGE SCALE GENOMIC DNA]</scope>
    <source>
        <strain evidence="4">JCM 31405</strain>
    </source>
</reference>
<dbReference type="InterPro" id="IPR025110">
    <property type="entry name" value="AMP-bd_C"/>
</dbReference>
<dbReference type="EMBL" id="BMQN01000003">
    <property type="protein sequence ID" value="GGR92370.1"/>
    <property type="molecule type" value="Genomic_DNA"/>
</dbReference>
<dbReference type="InterPro" id="IPR050237">
    <property type="entry name" value="ATP-dep_AMP-bd_enzyme"/>
</dbReference>
<dbReference type="InterPro" id="IPR000873">
    <property type="entry name" value="AMP-dep_synth/lig_dom"/>
</dbReference>
<gene>
    <name evidence="3" type="primary">fadD-3</name>
    <name evidence="3" type="ORF">GCM10008960_19040</name>
</gene>
<dbReference type="Pfam" id="PF00501">
    <property type="entry name" value="AMP-binding"/>
    <property type="match status" value="1"/>
</dbReference>
<sequence>MTQTARYWPEGKPRTLTLPRTGVMHNLRVSAERYPDRVALWHYGRTWTYAHLHEQATRLAGHLAARGVQRGDRVAVWMQNSPEWAVAAFAAWQLGAVVVPLAPMLQAREFGFFLQDAGIRVGVVGAELYDRARQAGLGHAVVANVMRGAQATPGVPLPDGLDVTPDLQGDDVTLDTALQAAPAPEAAVTADDLCIMPYTSGTTGLPKGCMHTHGSVQANVFGAGVWVDGNVEDVFLAALPFFHVTGFINSLMSVLTVGARVVILSRWDRDAARTLIREHGATLWTNTPTMLIDMMASPTFDPADLRSLRNVTGGGASLPAAVGQRLLDLTGILFLEGYGLSETMAQSHSNPKGRQKLQCLGIPLFNVDARIVDLDTGAELGVGATGEIVLRGPQVMQGYWNRPDATAEAFTNIGGERFFRTGDLGYVDDEGYFYFADRLKRMVNVSGMKVWPAEVENQLHAHPAVQEACVISVPDDRSGERARALIVLRPGMTATPAELETWAREQMATYKVPRDWQFVESLPRSPTGKVAWRQLQEAARASLT</sequence>
<dbReference type="Pfam" id="PF13193">
    <property type="entry name" value="AMP-binding_C"/>
    <property type="match status" value="1"/>
</dbReference>
<proteinExistence type="predicted"/>
<accession>A0ABQ2S2R3</accession>
<name>A0ABQ2S2R3_9DEIO</name>
<dbReference type="InterPro" id="IPR045851">
    <property type="entry name" value="AMP-bd_C_sf"/>
</dbReference>
<protein>
    <submittedName>
        <fullName evidence="3">Long-chain-fatty-acid--CoA ligase</fullName>
    </submittedName>
</protein>
<dbReference type="Proteomes" id="UP000644548">
    <property type="component" value="Unassembled WGS sequence"/>
</dbReference>